<keyword evidence="2" id="KW-0223">Dioxygenase</keyword>
<evidence type="ECO:0000313" key="2">
    <source>
        <dbReference type="EMBL" id="MBC3880285.1"/>
    </source>
</evidence>
<accession>A0A923HIB0</accession>
<dbReference type="Proteomes" id="UP000627446">
    <property type="component" value="Unassembled WGS sequence"/>
</dbReference>
<sequence length="269" mass="30708">MINTLNDYVNAVRENGYVVIKDAIAQELVADLLDFANSFEYSEQEREVLTANQQRLNGYGATIYNIPAKKPEVVRHFIRGLCGDILRALLNDKYYRSIPEDLPNYILRSVLLRSSVGAMPYHIDSFIPYPGDYTSVVQTVLFLEESKRDNGCTLLIPRSHLSGAYAPQGDNPMAIALEAEPGDIAIWDSRIWHATLENTAHRSRWALVGTFVRWYIKQGFDYPRAISEEMFNGLDIDEKIVYGFCSYTPTDEFERTELKSGIDHITRPR</sequence>
<gene>
    <name evidence="2" type="ORF">H8K36_02770</name>
</gene>
<protein>
    <submittedName>
        <fullName evidence="2">Phytanoyl-CoA dioxygenase family protein</fullName>
    </submittedName>
</protein>
<organism evidence="2 3">
    <name type="scientific">Undibacterium nitidum</name>
    <dbReference type="NCBI Taxonomy" id="2762298"/>
    <lineage>
        <taxon>Bacteria</taxon>
        <taxon>Pseudomonadati</taxon>
        <taxon>Pseudomonadota</taxon>
        <taxon>Betaproteobacteria</taxon>
        <taxon>Burkholderiales</taxon>
        <taxon>Oxalobacteraceae</taxon>
        <taxon>Undibacterium</taxon>
    </lineage>
</organism>
<dbReference type="PANTHER" id="PTHR20883">
    <property type="entry name" value="PHYTANOYL-COA DIOXYGENASE DOMAIN CONTAINING 1"/>
    <property type="match status" value="1"/>
</dbReference>
<dbReference type="GO" id="GO:0005506">
    <property type="term" value="F:iron ion binding"/>
    <property type="evidence" value="ECO:0007669"/>
    <property type="project" value="UniProtKB-ARBA"/>
</dbReference>
<evidence type="ECO:0000313" key="3">
    <source>
        <dbReference type="Proteomes" id="UP000627446"/>
    </source>
</evidence>
<dbReference type="Pfam" id="PF05721">
    <property type="entry name" value="PhyH"/>
    <property type="match status" value="1"/>
</dbReference>
<comment type="cofactor">
    <cofactor evidence="1">
        <name>Fe(2+)</name>
        <dbReference type="ChEBI" id="CHEBI:29033"/>
    </cofactor>
</comment>
<dbReference type="InterPro" id="IPR008775">
    <property type="entry name" value="Phytyl_CoA_dOase-like"/>
</dbReference>
<dbReference type="EMBL" id="JACOFZ010000001">
    <property type="protein sequence ID" value="MBC3880285.1"/>
    <property type="molecule type" value="Genomic_DNA"/>
</dbReference>
<keyword evidence="3" id="KW-1185">Reference proteome</keyword>
<dbReference type="AlphaFoldDB" id="A0A923HIB0"/>
<dbReference type="Gene3D" id="2.60.120.620">
    <property type="entry name" value="q2cbj1_9rhob like domain"/>
    <property type="match status" value="1"/>
</dbReference>
<proteinExistence type="predicted"/>
<name>A0A923HIB0_9BURK</name>
<dbReference type="RefSeq" id="WP_186915192.1">
    <property type="nucleotide sequence ID" value="NZ_JACOFZ010000001.1"/>
</dbReference>
<dbReference type="GO" id="GO:0016706">
    <property type="term" value="F:2-oxoglutarate-dependent dioxygenase activity"/>
    <property type="evidence" value="ECO:0007669"/>
    <property type="project" value="UniProtKB-ARBA"/>
</dbReference>
<keyword evidence="2" id="KW-0560">Oxidoreductase</keyword>
<comment type="caution">
    <text evidence="2">The sequence shown here is derived from an EMBL/GenBank/DDBJ whole genome shotgun (WGS) entry which is preliminary data.</text>
</comment>
<evidence type="ECO:0000256" key="1">
    <source>
        <dbReference type="ARBA" id="ARBA00001954"/>
    </source>
</evidence>
<dbReference type="PANTHER" id="PTHR20883:SF48">
    <property type="entry name" value="ECTOINE DIOXYGENASE"/>
    <property type="match status" value="1"/>
</dbReference>
<reference evidence="2" key="1">
    <citation type="submission" date="2020-08" db="EMBL/GenBank/DDBJ databases">
        <title>Novel species isolated from subtropical streams in China.</title>
        <authorList>
            <person name="Lu H."/>
        </authorList>
    </citation>
    <scope>NUCLEOTIDE SEQUENCE</scope>
    <source>
        <strain evidence="2">LX22W</strain>
    </source>
</reference>
<dbReference type="SUPFAM" id="SSF51197">
    <property type="entry name" value="Clavaminate synthase-like"/>
    <property type="match status" value="1"/>
</dbReference>